<keyword evidence="5" id="KW-0967">Endosome</keyword>
<dbReference type="GO" id="GO:0006914">
    <property type="term" value="P:autophagy"/>
    <property type="evidence" value="ECO:0007669"/>
    <property type="project" value="UniProtKB-KW"/>
</dbReference>
<evidence type="ECO:0000313" key="10">
    <source>
        <dbReference type="EMBL" id="SSX20242.1"/>
    </source>
</evidence>
<accession>A0A336LQE8</accession>
<evidence type="ECO:0000256" key="1">
    <source>
        <dbReference type="ARBA" id="ARBA00004603"/>
    </source>
</evidence>
<keyword evidence="7" id="KW-0862">Zinc</keyword>
<dbReference type="OMA" id="CANCEVS"/>
<evidence type="ECO:0000256" key="6">
    <source>
        <dbReference type="ARBA" id="ARBA00022771"/>
    </source>
</evidence>
<keyword evidence="3" id="KW-0479">Metal-binding</keyword>
<dbReference type="VEuPathDB" id="VectorBase:CSON000892"/>
<name>A0A336LQE8_CULSO</name>
<feature type="domain" description="RUN" evidence="9">
    <location>
        <begin position="45"/>
        <end position="186"/>
    </location>
</feature>
<dbReference type="InterPro" id="IPR025258">
    <property type="entry name" value="RH_dom"/>
</dbReference>
<reference evidence="10" key="1">
    <citation type="submission" date="2018-07" db="EMBL/GenBank/DDBJ databases">
        <authorList>
            <person name="Quirk P.G."/>
            <person name="Krulwich T.A."/>
        </authorList>
    </citation>
    <scope>NUCLEOTIDE SEQUENCE</scope>
</reference>
<dbReference type="PANTHER" id="PTHR12326">
    <property type="entry name" value="PLECKSTRIN HOMOLOGY DOMAIN CONTAINING PROTEIN"/>
    <property type="match status" value="1"/>
</dbReference>
<dbReference type="InterPro" id="IPR051366">
    <property type="entry name" value="DEF8"/>
</dbReference>
<dbReference type="Pfam" id="PF13901">
    <property type="entry name" value="RH_dom"/>
    <property type="match status" value="1"/>
</dbReference>
<dbReference type="AlphaFoldDB" id="A0A336LQE8"/>
<keyword evidence="2" id="KW-0597">Phosphoprotein</keyword>
<evidence type="ECO:0000256" key="7">
    <source>
        <dbReference type="ARBA" id="ARBA00022833"/>
    </source>
</evidence>
<dbReference type="SMART" id="SM00593">
    <property type="entry name" value="RUN"/>
    <property type="match status" value="1"/>
</dbReference>
<dbReference type="Pfam" id="PF02759">
    <property type="entry name" value="RUN"/>
    <property type="match status" value="1"/>
</dbReference>
<dbReference type="InterPro" id="IPR004012">
    <property type="entry name" value="Run_dom"/>
</dbReference>
<dbReference type="GO" id="GO:0008270">
    <property type="term" value="F:zinc ion binding"/>
    <property type="evidence" value="ECO:0007669"/>
    <property type="project" value="UniProtKB-KW"/>
</dbReference>
<dbReference type="GO" id="GO:0005770">
    <property type="term" value="C:late endosome"/>
    <property type="evidence" value="ECO:0007669"/>
    <property type="project" value="UniProtKB-SubCell"/>
</dbReference>
<keyword evidence="4" id="KW-0677">Repeat</keyword>
<dbReference type="PANTHER" id="PTHR12326:SF12">
    <property type="entry name" value="PLECKSTRIN HOMOLOGY AND RUN DOMAIN CONTAINING M1"/>
    <property type="match status" value="1"/>
</dbReference>
<evidence type="ECO:0000259" key="9">
    <source>
        <dbReference type="PROSITE" id="PS50826"/>
    </source>
</evidence>
<dbReference type="InterPro" id="IPR037213">
    <property type="entry name" value="Run_dom_sf"/>
</dbReference>
<keyword evidence="8" id="KW-0072">Autophagy</keyword>
<dbReference type="SMART" id="SM01175">
    <property type="entry name" value="DUF4206"/>
    <property type="match status" value="1"/>
</dbReference>
<evidence type="ECO:0000256" key="8">
    <source>
        <dbReference type="ARBA" id="ARBA00023006"/>
    </source>
</evidence>
<keyword evidence="6" id="KW-0863">Zinc-finger</keyword>
<evidence type="ECO:0000256" key="3">
    <source>
        <dbReference type="ARBA" id="ARBA00022723"/>
    </source>
</evidence>
<proteinExistence type="predicted"/>
<evidence type="ECO:0000256" key="4">
    <source>
        <dbReference type="ARBA" id="ARBA00022737"/>
    </source>
</evidence>
<sequence length="626" mass="72994">MNYFRSKTQSKYANEKERLIKQRICNTLKEHIEIIILENNDSYSANKTLEHAELCSALEAIFLHGLKESIFSKTVDFLKTSDAVKKPEPSFWAPLMIISHRDLINSIQQKTQLSSDIAYCRAFIRQVLNDNSLSSYLLMISNHSSVLGSYYYKYAFLRDKILMAFTTKMIESMETKVTFNYSINTSLLNNWPNLSLELAGIWSEAKKSCQIDNAEDAASSLPPEEYAESSRISEFKQFVRSKYIESSKALSSDEITTNNQTNFSDYLEKQEILIPSNLNDTNVIDEDKPTSPLDSLITHNESQRRETDLDKYDLTMLIKRYKTQNESQVQSKNIQGIKEIWNNFETSMIKLKEEENESCDDEEWDKIEASNFYMNKKSKFVDLQPFVEQLCILVNEVGLDGQDFKCKRCLTSISIDFHGTQNCSFSGFYFCDGCMSNELFIIPAKVIYNWDFKKYSVNLDAAKYLTEFRYEPFIDFELLNPKYEKIKMMLRLKNLRLKLNAISFYMQHCQVVLNTFKEMLGYREYLYTSIHKYSIADFEMLSDGQFENMLSSSVSFGMSHITSCQLCSQQGFICEICSDKKIIYPFDLENTEKCLECQNLYHKMCFTCNVKCSKCERKRKRIEVIN</sequence>
<dbReference type="PROSITE" id="PS50826">
    <property type="entry name" value="RUN"/>
    <property type="match status" value="1"/>
</dbReference>
<evidence type="ECO:0000256" key="2">
    <source>
        <dbReference type="ARBA" id="ARBA00022553"/>
    </source>
</evidence>
<evidence type="ECO:0000256" key="5">
    <source>
        <dbReference type="ARBA" id="ARBA00022753"/>
    </source>
</evidence>
<organism evidence="10">
    <name type="scientific">Culicoides sonorensis</name>
    <name type="common">Biting midge</name>
    <dbReference type="NCBI Taxonomy" id="179676"/>
    <lineage>
        <taxon>Eukaryota</taxon>
        <taxon>Metazoa</taxon>
        <taxon>Ecdysozoa</taxon>
        <taxon>Arthropoda</taxon>
        <taxon>Hexapoda</taxon>
        <taxon>Insecta</taxon>
        <taxon>Pterygota</taxon>
        <taxon>Neoptera</taxon>
        <taxon>Endopterygota</taxon>
        <taxon>Diptera</taxon>
        <taxon>Nematocera</taxon>
        <taxon>Chironomoidea</taxon>
        <taxon>Ceratopogonidae</taxon>
        <taxon>Ceratopogoninae</taxon>
        <taxon>Culicoides</taxon>
        <taxon>Monoculicoides</taxon>
    </lineage>
</organism>
<comment type="subcellular location">
    <subcellularLocation>
        <location evidence="1">Late endosome</location>
    </subcellularLocation>
</comment>
<dbReference type="SUPFAM" id="SSF140741">
    <property type="entry name" value="RUN domain-like"/>
    <property type="match status" value="1"/>
</dbReference>
<gene>
    <name evidence="10" type="primary">CSON000892</name>
</gene>
<protein>
    <submittedName>
        <fullName evidence="10">CSON000892 protein</fullName>
    </submittedName>
</protein>
<dbReference type="Gene3D" id="1.20.58.900">
    <property type="match status" value="1"/>
</dbReference>
<dbReference type="EMBL" id="UFQT01000114">
    <property type="protein sequence ID" value="SSX20242.1"/>
    <property type="molecule type" value="Genomic_DNA"/>
</dbReference>